<protein>
    <recommendedName>
        <fullName evidence="4">O-antigen ligase domain-containing protein</fullName>
    </recommendedName>
</protein>
<feature type="transmembrane region" description="Helical" evidence="1">
    <location>
        <begin position="195"/>
        <end position="214"/>
    </location>
</feature>
<feature type="transmembrane region" description="Helical" evidence="1">
    <location>
        <begin position="69"/>
        <end position="90"/>
    </location>
</feature>
<organism evidence="2 3">
    <name type="scientific">Methylorubrum rhodinum</name>
    <dbReference type="NCBI Taxonomy" id="29428"/>
    <lineage>
        <taxon>Bacteria</taxon>
        <taxon>Pseudomonadati</taxon>
        <taxon>Pseudomonadota</taxon>
        <taxon>Alphaproteobacteria</taxon>
        <taxon>Hyphomicrobiales</taxon>
        <taxon>Methylobacteriaceae</taxon>
        <taxon>Methylorubrum</taxon>
    </lineage>
</organism>
<keyword evidence="1" id="KW-0472">Membrane</keyword>
<comment type="caution">
    <text evidence="2">The sequence shown here is derived from an EMBL/GenBank/DDBJ whole genome shotgun (WGS) entry which is preliminary data.</text>
</comment>
<feature type="transmembrane region" description="Helical" evidence="1">
    <location>
        <begin position="357"/>
        <end position="380"/>
    </location>
</feature>
<evidence type="ECO:0000313" key="3">
    <source>
        <dbReference type="Proteomes" id="UP000583454"/>
    </source>
</evidence>
<feature type="transmembrane region" description="Helical" evidence="1">
    <location>
        <begin position="151"/>
        <end position="175"/>
    </location>
</feature>
<sequence length="430" mass="45618">MTAAPQIPSAAWSVPIHRARPRARDASAAPAILLLLVLFLFSGGVLWHLGVNYDGFSGSAAAKVHPATYLAPLCLLWAMVSSGDPVGFCLRTARDAPASLLLLVVGTALLVQIALRSGTGLSGSIDTFVGPALVMMLLVRIAPARLGPLETALHGVMLANACLGLAEFATGRLVFPYRLDGEAFPTDTRSAAFQGHPLVNALVTATYVLALIAGGGQLRPWQRLAMLALQTAALVTFGGRSAIVAVVLLGGLSVLVATLRVLRTGRVPLLAAAFGLSALTMAPLALVALAFGGFFDKLAERFVSDGGSANARIEMLALIDRIPFRDLAFGPDTGFVETLRRMHGLEWGIENPIVRMVLYQGVFMTTLLTLAVVLFVAEIVRRCRPGTFLPVLGFALLLNTSESIASKTTVLAKFAIMMVALYRPLMPRRR</sequence>
<dbReference type="EMBL" id="JACHOP010000035">
    <property type="protein sequence ID" value="MBB5760122.1"/>
    <property type="molecule type" value="Genomic_DNA"/>
</dbReference>
<evidence type="ECO:0008006" key="4">
    <source>
        <dbReference type="Google" id="ProtNLM"/>
    </source>
</evidence>
<keyword evidence="1" id="KW-1133">Transmembrane helix</keyword>
<feature type="transmembrane region" description="Helical" evidence="1">
    <location>
        <begin position="269"/>
        <end position="295"/>
    </location>
</feature>
<name>A0A840ZPD2_9HYPH</name>
<reference evidence="2 3" key="1">
    <citation type="submission" date="2020-08" db="EMBL/GenBank/DDBJ databases">
        <title>Genomic Encyclopedia of Type Strains, Phase IV (KMG-IV): sequencing the most valuable type-strain genomes for metagenomic binning, comparative biology and taxonomic classification.</title>
        <authorList>
            <person name="Goeker M."/>
        </authorList>
    </citation>
    <scope>NUCLEOTIDE SEQUENCE [LARGE SCALE GENOMIC DNA]</scope>
    <source>
        <strain evidence="2 3">DSM 2163</strain>
    </source>
</reference>
<dbReference type="InterPro" id="IPR048041">
    <property type="entry name" value="VpsF-like"/>
</dbReference>
<proteinExistence type="predicted"/>
<keyword evidence="1" id="KW-0812">Transmembrane</keyword>
<gene>
    <name evidence="2" type="ORF">HNR00_004868</name>
</gene>
<dbReference type="NCBIfam" id="NF038256">
    <property type="entry name" value="exopoly_VpsF"/>
    <property type="match status" value="1"/>
</dbReference>
<evidence type="ECO:0000256" key="1">
    <source>
        <dbReference type="SAM" id="Phobius"/>
    </source>
</evidence>
<feature type="transmembrane region" description="Helical" evidence="1">
    <location>
        <begin position="97"/>
        <end position="115"/>
    </location>
</feature>
<keyword evidence="3" id="KW-1185">Reference proteome</keyword>
<dbReference type="RefSeq" id="WP_210306671.1">
    <property type="nucleotide sequence ID" value="NZ_JACHOP010000035.1"/>
</dbReference>
<dbReference type="Proteomes" id="UP000583454">
    <property type="component" value="Unassembled WGS sequence"/>
</dbReference>
<dbReference type="AlphaFoldDB" id="A0A840ZPD2"/>
<accession>A0A840ZPD2</accession>
<feature type="transmembrane region" description="Helical" evidence="1">
    <location>
        <begin position="28"/>
        <end position="49"/>
    </location>
</feature>
<evidence type="ECO:0000313" key="2">
    <source>
        <dbReference type="EMBL" id="MBB5760122.1"/>
    </source>
</evidence>
<feature type="transmembrane region" description="Helical" evidence="1">
    <location>
        <begin position="243"/>
        <end position="262"/>
    </location>
</feature>